<reference evidence="2" key="3">
    <citation type="submission" date="2021-05" db="UniProtKB">
        <authorList>
            <consortium name="EnsemblPlants"/>
        </authorList>
    </citation>
    <scope>IDENTIFICATION</scope>
    <source>
        <strain evidence="2">cv. B73</strain>
    </source>
</reference>
<name>A0A804UIG0_MAIZE</name>
<reference evidence="3" key="1">
    <citation type="journal article" date="2009" name="Science">
        <title>The B73 maize genome: complexity, diversity, and dynamics.</title>
        <authorList>
            <person name="Schnable P.S."/>
            <person name="Ware D."/>
            <person name="Fulton R.S."/>
            <person name="Stein J.C."/>
            <person name="Wei F."/>
            <person name="Pasternak S."/>
            <person name="Liang C."/>
            <person name="Zhang J."/>
            <person name="Fulton L."/>
            <person name="Graves T.A."/>
            <person name="Minx P."/>
            <person name="Reily A.D."/>
            <person name="Courtney L."/>
            <person name="Kruchowski S.S."/>
            <person name="Tomlinson C."/>
            <person name="Strong C."/>
            <person name="Delehaunty K."/>
            <person name="Fronick C."/>
            <person name="Courtney B."/>
            <person name="Rock S.M."/>
            <person name="Belter E."/>
            <person name="Du F."/>
            <person name="Kim K."/>
            <person name="Abbott R.M."/>
            <person name="Cotton M."/>
            <person name="Levy A."/>
            <person name="Marchetto P."/>
            <person name="Ochoa K."/>
            <person name="Jackson S.M."/>
            <person name="Gillam B."/>
            <person name="Chen W."/>
            <person name="Yan L."/>
            <person name="Higginbotham J."/>
            <person name="Cardenas M."/>
            <person name="Waligorski J."/>
            <person name="Applebaum E."/>
            <person name="Phelps L."/>
            <person name="Falcone J."/>
            <person name="Kanchi K."/>
            <person name="Thane T."/>
            <person name="Scimone A."/>
            <person name="Thane N."/>
            <person name="Henke J."/>
            <person name="Wang T."/>
            <person name="Ruppert J."/>
            <person name="Shah N."/>
            <person name="Rotter K."/>
            <person name="Hodges J."/>
            <person name="Ingenthron E."/>
            <person name="Cordes M."/>
            <person name="Kohlberg S."/>
            <person name="Sgro J."/>
            <person name="Delgado B."/>
            <person name="Mead K."/>
            <person name="Chinwalla A."/>
            <person name="Leonard S."/>
            <person name="Crouse K."/>
            <person name="Collura K."/>
            <person name="Kudrna D."/>
            <person name="Currie J."/>
            <person name="He R."/>
            <person name="Angelova A."/>
            <person name="Rajasekar S."/>
            <person name="Mueller T."/>
            <person name="Lomeli R."/>
            <person name="Scara G."/>
            <person name="Ko A."/>
            <person name="Delaney K."/>
            <person name="Wissotski M."/>
            <person name="Lopez G."/>
            <person name="Campos D."/>
            <person name="Braidotti M."/>
            <person name="Ashley E."/>
            <person name="Golser W."/>
            <person name="Kim H."/>
            <person name="Lee S."/>
            <person name="Lin J."/>
            <person name="Dujmic Z."/>
            <person name="Kim W."/>
            <person name="Talag J."/>
            <person name="Zuccolo A."/>
            <person name="Fan C."/>
            <person name="Sebastian A."/>
            <person name="Kramer M."/>
            <person name="Spiegel L."/>
            <person name="Nascimento L."/>
            <person name="Zutavern T."/>
            <person name="Miller B."/>
            <person name="Ambroise C."/>
            <person name="Muller S."/>
            <person name="Spooner W."/>
            <person name="Narechania A."/>
            <person name="Ren L."/>
            <person name="Wei S."/>
            <person name="Kumari S."/>
            <person name="Faga B."/>
            <person name="Levy M.J."/>
            <person name="McMahan L."/>
            <person name="Van Buren P."/>
            <person name="Vaughn M.W."/>
            <person name="Ying K."/>
            <person name="Yeh C.-T."/>
            <person name="Emrich S.J."/>
            <person name="Jia Y."/>
            <person name="Kalyanaraman A."/>
            <person name="Hsia A.-P."/>
            <person name="Barbazuk W.B."/>
            <person name="Baucom R.S."/>
            <person name="Brutnell T.P."/>
            <person name="Carpita N.C."/>
            <person name="Chaparro C."/>
            <person name="Chia J.-M."/>
            <person name="Deragon J.-M."/>
            <person name="Estill J.C."/>
            <person name="Fu Y."/>
            <person name="Jeddeloh J.A."/>
            <person name="Han Y."/>
            <person name="Lee H."/>
            <person name="Li P."/>
            <person name="Lisch D.R."/>
            <person name="Liu S."/>
            <person name="Liu Z."/>
            <person name="Nagel D.H."/>
            <person name="McCann M.C."/>
            <person name="SanMiguel P."/>
            <person name="Myers A.M."/>
            <person name="Nettleton D."/>
            <person name="Nguyen J."/>
            <person name="Penning B.W."/>
            <person name="Ponnala L."/>
            <person name="Schneider K.L."/>
            <person name="Schwartz D.C."/>
            <person name="Sharma A."/>
            <person name="Soderlund C."/>
            <person name="Springer N.M."/>
            <person name="Sun Q."/>
            <person name="Wang H."/>
            <person name="Waterman M."/>
            <person name="Westerman R."/>
            <person name="Wolfgruber T.K."/>
            <person name="Yang L."/>
            <person name="Yu Y."/>
            <person name="Zhang L."/>
            <person name="Zhou S."/>
            <person name="Zhu Q."/>
            <person name="Bennetzen J.L."/>
            <person name="Dawe R.K."/>
            <person name="Jiang J."/>
            <person name="Jiang N."/>
            <person name="Presting G.G."/>
            <person name="Wessler S.R."/>
            <person name="Aluru S."/>
            <person name="Martienssen R.A."/>
            <person name="Clifton S.W."/>
            <person name="McCombie W.R."/>
            <person name="Wing R.A."/>
            <person name="Wilson R.K."/>
        </authorList>
    </citation>
    <scope>NUCLEOTIDE SEQUENCE [LARGE SCALE GENOMIC DNA]</scope>
    <source>
        <strain evidence="3">cv. B73</strain>
    </source>
</reference>
<dbReference type="AlphaFoldDB" id="A0A804UIG0"/>
<evidence type="ECO:0000313" key="2">
    <source>
        <dbReference type="EnsemblPlants" id="Zm00001eb374710_P001"/>
    </source>
</evidence>
<reference evidence="2" key="2">
    <citation type="submission" date="2019-07" db="EMBL/GenBank/DDBJ databases">
        <authorList>
            <person name="Seetharam A."/>
            <person name="Woodhouse M."/>
            <person name="Cannon E."/>
        </authorList>
    </citation>
    <scope>NUCLEOTIDE SEQUENCE [LARGE SCALE GENOMIC DNA]</scope>
    <source>
        <strain evidence="2">cv. B73</strain>
    </source>
</reference>
<evidence type="ECO:0000313" key="3">
    <source>
        <dbReference type="Proteomes" id="UP000007305"/>
    </source>
</evidence>
<keyword evidence="3" id="KW-1185">Reference proteome</keyword>
<protein>
    <submittedName>
        <fullName evidence="2">Uncharacterized protein</fullName>
    </submittedName>
</protein>
<dbReference type="Gramene" id="Zm00001eb374710_T001">
    <property type="protein sequence ID" value="Zm00001eb374710_P001"/>
    <property type="gene ID" value="Zm00001eb374710"/>
</dbReference>
<accession>A0A804UIG0</accession>
<feature type="compositionally biased region" description="Basic residues" evidence="1">
    <location>
        <begin position="210"/>
        <end position="219"/>
    </location>
</feature>
<dbReference type="Proteomes" id="UP000007305">
    <property type="component" value="Chromosome 9"/>
</dbReference>
<feature type="region of interest" description="Disordered" evidence="1">
    <location>
        <begin position="203"/>
        <end position="254"/>
    </location>
</feature>
<gene>
    <name evidence="2" type="primary">LOC103637974</name>
</gene>
<dbReference type="EnsemblPlants" id="Zm00001eb374710_T001">
    <property type="protein sequence ID" value="Zm00001eb374710_P001"/>
    <property type="gene ID" value="Zm00001eb374710"/>
</dbReference>
<organism evidence="2 3">
    <name type="scientific">Zea mays</name>
    <name type="common">Maize</name>
    <dbReference type="NCBI Taxonomy" id="4577"/>
    <lineage>
        <taxon>Eukaryota</taxon>
        <taxon>Viridiplantae</taxon>
        <taxon>Streptophyta</taxon>
        <taxon>Embryophyta</taxon>
        <taxon>Tracheophyta</taxon>
        <taxon>Spermatophyta</taxon>
        <taxon>Magnoliopsida</taxon>
        <taxon>Liliopsida</taxon>
        <taxon>Poales</taxon>
        <taxon>Poaceae</taxon>
        <taxon>PACMAD clade</taxon>
        <taxon>Panicoideae</taxon>
        <taxon>Andropogonodae</taxon>
        <taxon>Andropogoneae</taxon>
        <taxon>Tripsacinae</taxon>
        <taxon>Zea</taxon>
    </lineage>
</organism>
<evidence type="ECO:0000256" key="1">
    <source>
        <dbReference type="SAM" id="MobiDB-lite"/>
    </source>
</evidence>
<feature type="compositionally biased region" description="Acidic residues" evidence="1">
    <location>
        <begin position="241"/>
        <end position="250"/>
    </location>
</feature>
<dbReference type="InParanoid" id="A0A804UIG0"/>
<sequence length="350" mass="36742">MLIPTENLLVLPLLRLPPLLLHPLPELGHLLLSPVDGHLVGLAELLVADQARGRLDLLERLDAEHVAAPTEREELVLAVELEAGDGALEPDLVPGGVGARPGVQVDGDHVAQAPDVGQRPGQALVEQRLNERLLVVEVPEAVGDGGRGEGLPGERAAGEAREARLVGVRLVGLLGEVHGEVAVAGLGARGAAVAAAAPERAEAELDGGRRRERRHRGGGRQRAPVGGEVVAGGRGERDGAEEVGDGEVGGDGEVPRGQRQVVQAEHDGPGCGLGVSRHGALGLGFRRGCPDRGAEESWCWTDEDNGELGIGGEESPSQIEMGGRWCERPWKSWTRRNRESRAVNRSCCGA</sequence>
<proteinExistence type="predicted"/>